<keyword evidence="6" id="KW-0460">Magnesium</keyword>
<dbReference type="SUPFAM" id="SSF53659">
    <property type="entry name" value="Isocitrate/Isopropylmalate dehydrogenase-like"/>
    <property type="match status" value="1"/>
</dbReference>
<dbReference type="Gene3D" id="3.40.718.10">
    <property type="entry name" value="Isopropylmalate Dehydrogenase"/>
    <property type="match status" value="1"/>
</dbReference>
<evidence type="ECO:0000313" key="13">
    <source>
        <dbReference type="EMBL" id="KDO68297.1"/>
    </source>
</evidence>
<keyword evidence="7" id="KW-0809">Transit peptide</keyword>
<protein>
    <recommendedName>
        <fullName evidence="12">Isopropylmalate dehydrogenase-like domain-containing protein</fullName>
    </recommendedName>
</protein>
<keyword evidence="5" id="KW-0479">Metal-binding</keyword>
<evidence type="ECO:0000256" key="6">
    <source>
        <dbReference type="ARBA" id="ARBA00022842"/>
    </source>
</evidence>
<evidence type="ECO:0000256" key="3">
    <source>
        <dbReference type="ARBA" id="ARBA00007769"/>
    </source>
</evidence>
<evidence type="ECO:0000256" key="10">
    <source>
        <dbReference type="ARBA" id="ARBA00023128"/>
    </source>
</evidence>
<evidence type="ECO:0000256" key="1">
    <source>
        <dbReference type="ARBA" id="ARBA00003635"/>
    </source>
</evidence>
<keyword evidence="11" id="KW-0464">Manganese</keyword>
<keyword evidence="10" id="KW-0496">Mitochondrion</keyword>
<dbReference type="PANTHER" id="PTHR11835:SF79">
    <property type="entry name" value="ISOCITRATE DEHYDROGENASE [NAD] REGULATORY SUBUNIT 3, MITOCHONDRIAL"/>
    <property type="match status" value="1"/>
</dbReference>
<dbReference type="InterPro" id="IPR004434">
    <property type="entry name" value="Isocitrate_DH_NAD"/>
</dbReference>
<dbReference type="EMBL" id="KK784895">
    <property type="protein sequence ID" value="KDO68297.1"/>
    <property type="molecule type" value="Genomic_DNA"/>
</dbReference>
<evidence type="ECO:0000259" key="12">
    <source>
        <dbReference type="SMART" id="SM01329"/>
    </source>
</evidence>
<dbReference type="Proteomes" id="UP000027120">
    <property type="component" value="Unassembled WGS sequence"/>
</dbReference>
<dbReference type="PANTHER" id="PTHR11835">
    <property type="entry name" value="DECARBOXYLATING DEHYDROGENASES-ISOCITRATE, ISOPROPYLMALATE, TARTRATE"/>
    <property type="match status" value="1"/>
</dbReference>
<dbReference type="InterPro" id="IPR024084">
    <property type="entry name" value="IsoPropMal-DH-like_dom"/>
</dbReference>
<evidence type="ECO:0000256" key="7">
    <source>
        <dbReference type="ARBA" id="ARBA00022946"/>
    </source>
</evidence>
<dbReference type="NCBIfam" id="TIGR00175">
    <property type="entry name" value="mito_nad_idh"/>
    <property type="match status" value="1"/>
</dbReference>
<dbReference type="SMR" id="A0A067FXX5"/>
<gene>
    <name evidence="13" type="ORF">CISIN_1g018224mg</name>
</gene>
<evidence type="ECO:0000256" key="8">
    <source>
        <dbReference type="ARBA" id="ARBA00023002"/>
    </source>
</evidence>
<dbReference type="GO" id="GO:0006099">
    <property type="term" value="P:tricarboxylic acid cycle"/>
    <property type="evidence" value="ECO:0007669"/>
    <property type="project" value="UniProtKB-KW"/>
</dbReference>
<feature type="domain" description="Isopropylmalate dehydrogenase-like" evidence="12">
    <location>
        <begin position="31"/>
        <end position="339"/>
    </location>
</feature>
<comment type="function">
    <text evidence="1">Performs an essential role in the oxidative function of the citric acid cycle.</text>
</comment>
<dbReference type="Pfam" id="PF00180">
    <property type="entry name" value="Iso_dh"/>
    <property type="match status" value="1"/>
</dbReference>
<evidence type="ECO:0000256" key="4">
    <source>
        <dbReference type="ARBA" id="ARBA00022532"/>
    </source>
</evidence>
<sequence>MSRRSLPFLKSLIQTRSVTYMPRPGDGSPRAVTLIPGDGIGPLVTNAVEQVMEAMHAPIYFEKYEVHGDMKRVPQQVLDSIRKNKVCLKGGLKTPVGGGVSSLNVQLRKELDLYAALVNCFNLPGLPTRHQNVDIVVIRENTEGEYSGLEHEVVPGVVESLKVITKFCSERIAKYAFEYAYLNYRKKVTAVHKANIMKLADGLFLESCREVATKYPSIKYNEIIVDNCCMQLVSKPEQFDVMVTPNLYGNLVSNTAAGIAGGTGVMPGAGNVGNEKVVEQKKANPVALLLSSAMMLRHLQFPSFADRLETAVKRVISEEKYRTKDLGGGCTTQQIVDAVIANLD</sequence>
<comment type="similarity">
    <text evidence="3">Belongs to the isocitrate and isopropylmalate dehydrogenases family.</text>
</comment>
<keyword evidence="9" id="KW-0520">NAD</keyword>
<evidence type="ECO:0000256" key="2">
    <source>
        <dbReference type="ARBA" id="ARBA00004173"/>
    </source>
</evidence>
<dbReference type="GO" id="GO:0046872">
    <property type="term" value="F:metal ion binding"/>
    <property type="evidence" value="ECO:0007669"/>
    <property type="project" value="UniProtKB-KW"/>
</dbReference>
<reference evidence="13 14" key="1">
    <citation type="submission" date="2014-04" db="EMBL/GenBank/DDBJ databases">
        <authorList>
            <consortium name="International Citrus Genome Consortium"/>
            <person name="Gmitter F."/>
            <person name="Chen C."/>
            <person name="Farmerie W."/>
            <person name="Harkins T."/>
            <person name="Desany B."/>
            <person name="Mohiuddin M."/>
            <person name="Kodira C."/>
            <person name="Borodovsky M."/>
            <person name="Lomsadze A."/>
            <person name="Burns P."/>
            <person name="Jenkins J."/>
            <person name="Prochnik S."/>
            <person name="Shu S."/>
            <person name="Chapman J."/>
            <person name="Pitluck S."/>
            <person name="Schmutz J."/>
            <person name="Rokhsar D."/>
        </authorList>
    </citation>
    <scope>NUCLEOTIDE SEQUENCE</scope>
</reference>
<keyword evidence="14" id="KW-1185">Reference proteome</keyword>
<dbReference type="FunFam" id="3.40.718.10:FF:000009">
    <property type="entry name" value="Isocitrate dehydrogenase [NAD] regulatory subunit 1"/>
    <property type="match status" value="1"/>
</dbReference>
<accession>A0A067FXX5</accession>
<keyword evidence="8" id="KW-0560">Oxidoreductase</keyword>
<evidence type="ECO:0000313" key="14">
    <source>
        <dbReference type="Proteomes" id="UP000027120"/>
    </source>
</evidence>
<evidence type="ECO:0000256" key="9">
    <source>
        <dbReference type="ARBA" id="ARBA00023027"/>
    </source>
</evidence>
<evidence type="ECO:0000256" key="11">
    <source>
        <dbReference type="ARBA" id="ARBA00023211"/>
    </source>
</evidence>
<name>A0A067FXX5_CITSI</name>
<comment type="subcellular location">
    <subcellularLocation>
        <location evidence="2">Mitochondrion</location>
    </subcellularLocation>
</comment>
<evidence type="ECO:0000256" key="5">
    <source>
        <dbReference type="ARBA" id="ARBA00022723"/>
    </source>
</evidence>
<dbReference type="GO" id="GO:0016491">
    <property type="term" value="F:oxidoreductase activity"/>
    <property type="evidence" value="ECO:0007669"/>
    <property type="project" value="UniProtKB-KW"/>
</dbReference>
<dbReference type="SMART" id="SM01329">
    <property type="entry name" value="Iso_dh"/>
    <property type="match status" value="1"/>
</dbReference>
<dbReference type="GO" id="GO:0005739">
    <property type="term" value="C:mitochondrion"/>
    <property type="evidence" value="ECO:0007669"/>
    <property type="project" value="UniProtKB-SubCell"/>
</dbReference>
<dbReference type="AlphaFoldDB" id="A0A067FXX5"/>
<proteinExistence type="inferred from homology"/>
<organism evidence="13 14">
    <name type="scientific">Citrus sinensis</name>
    <name type="common">Sweet orange</name>
    <name type="synonym">Citrus aurantium var. sinensis</name>
    <dbReference type="NCBI Taxonomy" id="2711"/>
    <lineage>
        <taxon>Eukaryota</taxon>
        <taxon>Viridiplantae</taxon>
        <taxon>Streptophyta</taxon>
        <taxon>Embryophyta</taxon>
        <taxon>Tracheophyta</taxon>
        <taxon>Spermatophyta</taxon>
        <taxon>Magnoliopsida</taxon>
        <taxon>eudicotyledons</taxon>
        <taxon>Gunneridae</taxon>
        <taxon>Pentapetalae</taxon>
        <taxon>rosids</taxon>
        <taxon>malvids</taxon>
        <taxon>Sapindales</taxon>
        <taxon>Rutaceae</taxon>
        <taxon>Aurantioideae</taxon>
        <taxon>Citrus</taxon>
    </lineage>
</organism>
<keyword evidence="4" id="KW-0816">Tricarboxylic acid cycle</keyword>